<keyword evidence="2" id="KW-1185">Reference proteome</keyword>
<dbReference type="Proteomes" id="UP000887565">
    <property type="component" value="Unplaced"/>
</dbReference>
<evidence type="ECO:0000256" key="1">
    <source>
        <dbReference type="SAM" id="MobiDB-lite"/>
    </source>
</evidence>
<evidence type="ECO:0000313" key="2">
    <source>
        <dbReference type="Proteomes" id="UP000887565"/>
    </source>
</evidence>
<dbReference type="AlphaFoldDB" id="A0A915I0M0"/>
<sequence length="59" mass="6362">MSGHAAIWTRSVPDPLPDQPADTSRCNSISVRLELVLANILPSAAMVVSPNAVLKIKYF</sequence>
<proteinExistence type="predicted"/>
<name>A0A915I0M0_ROMCU</name>
<feature type="region of interest" description="Disordered" evidence="1">
    <location>
        <begin position="1"/>
        <end position="23"/>
    </location>
</feature>
<evidence type="ECO:0000313" key="3">
    <source>
        <dbReference type="WBParaSite" id="nRc.2.0.1.t07368-RA"/>
    </source>
</evidence>
<protein>
    <submittedName>
        <fullName evidence="3">Uncharacterized protein</fullName>
    </submittedName>
</protein>
<dbReference type="WBParaSite" id="nRc.2.0.1.t07368-RA">
    <property type="protein sequence ID" value="nRc.2.0.1.t07368-RA"/>
    <property type="gene ID" value="nRc.2.0.1.g07368"/>
</dbReference>
<reference evidence="3" key="1">
    <citation type="submission" date="2022-11" db="UniProtKB">
        <authorList>
            <consortium name="WormBaseParasite"/>
        </authorList>
    </citation>
    <scope>IDENTIFICATION</scope>
</reference>
<organism evidence="2 3">
    <name type="scientific">Romanomermis culicivorax</name>
    <name type="common">Nematode worm</name>
    <dbReference type="NCBI Taxonomy" id="13658"/>
    <lineage>
        <taxon>Eukaryota</taxon>
        <taxon>Metazoa</taxon>
        <taxon>Ecdysozoa</taxon>
        <taxon>Nematoda</taxon>
        <taxon>Enoplea</taxon>
        <taxon>Dorylaimia</taxon>
        <taxon>Mermithida</taxon>
        <taxon>Mermithoidea</taxon>
        <taxon>Mermithidae</taxon>
        <taxon>Romanomermis</taxon>
    </lineage>
</organism>
<accession>A0A915I0M0</accession>